<dbReference type="HAMAP" id="MF_01114">
    <property type="entry name" value="RecX"/>
    <property type="match status" value="1"/>
</dbReference>
<dbReference type="Proteomes" id="UP001597045">
    <property type="component" value="Unassembled WGS sequence"/>
</dbReference>
<evidence type="ECO:0000313" key="10">
    <source>
        <dbReference type="Proteomes" id="UP001597045"/>
    </source>
</evidence>
<evidence type="ECO:0000259" key="8">
    <source>
        <dbReference type="Pfam" id="PF21982"/>
    </source>
</evidence>
<evidence type="ECO:0000256" key="5">
    <source>
        <dbReference type="HAMAP-Rule" id="MF_01114"/>
    </source>
</evidence>
<dbReference type="InterPro" id="IPR053926">
    <property type="entry name" value="RecX_HTH_1st"/>
</dbReference>
<protein>
    <recommendedName>
        <fullName evidence="3 5">Regulatory protein RecX</fullName>
    </recommendedName>
</protein>
<dbReference type="EMBL" id="JBHTIS010001166">
    <property type="protein sequence ID" value="MFD1047618.1"/>
    <property type="molecule type" value="Genomic_DNA"/>
</dbReference>
<dbReference type="PANTHER" id="PTHR33602">
    <property type="entry name" value="REGULATORY PROTEIN RECX FAMILY PROTEIN"/>
    <property type="match status" value="1"/>
</dbReference>
<name>A0ABW3MAK8_9PSEU</name>
<keyword evidence="10" id="KW-1185">Reference proteome</keyword>
<gene>
    <name evidence="5" type="primary">recX</name>
    <name evidence="9" type="ORF">ACFQ1S_19795</name>
</gene>
<comment type="similarity">
    <text evidence="2 5">Belongs to the RecX family.</text>
</comment>
<accession>A0ABW3MAK8</accession>
<evidence type="ECO:0000256" key="4">
    <source>
        <dbReference type="ARBA" id="ARBA00022490"/>
    </source>
</evidence>
<feature type="domain" description="RecX first three-helical" evidence="8">
    <location>
        <begin position="11"/>
        <end position="50"/>
    </location>
</feature>
<dbReference type="PANTHER" id="PTHR33602:SF1">
    <property type="entry name" value="REGULATORY PROTEIN RECX FAMILY PROTEIN"/>
    <property type="match status" value="1"/>
</dbReference>
<evidence type="ECO:0000256" key="1">
    <source>
        <dbReference type="ARBA" id="ARBA00004496"/>
    </source>
</evidence>
<keyword evidence="4 5" id="KW-0963">Cytoplasm</keyword>
<dbReference type="Gene3D" id="1.10.10.10">
    <property type="entry name" value="Winged helix-like DNA-binding domain superfamily/Winged helix DNA-binding domain"/>
    <property type="match status" value="2"/>
</dbReference>
<dbReference type="Pfam" id="PF02631">
    <property type="entry name" value="RecX_HTH2"/>
    <property type="match status" value="1"/>
</dbReference>
<evidence type="ECO:0000256" key="3">
    <source>
        <dbReference type="ARBA" id="ARBA00018111"/>
    </source>
</evidence>
<feature type="domain" description="RecX second three-helical" evidence="6">
    <location>
        <begin position="57"/>
        <end position="97"/>
    </location>
</feature>
<sequence length="168" mass="18785">MAPFANPEGRAKDICLQLLTARPRTRLELRKALLRKGIAEEIADRVLGRLDDVGLIDDKAFAEMWVHSRHTYQGMGRRALSVELRRRGVDNETVAEAVASVDSEAEEERARQLVRKRLPSMGSVDQAAKIRRLVGMLARKGYAQGLAYRVVKDELATAGEETNLLDEC</sequence>
<dbReference type="Pfam" id="PF21981">
    <property type="entry name" value="RecX_HTH3"/>
    <property type="match status" value="1"/>
</dbReference>
<feature type="domain" description="RecX third three-helical" evidence="7">
    <location>
        <begin position="106"/>
        <end position="151"/>
    </location>
</feature>
<evidence type="ECO:0000259" key="7">
    <source>
        <dbReference type="Pfam" id="PF21981"/>
    </source>
</evidence>
<evidence type="ECO:0000256" key="2">
    <source>
        <dbReference type="ARBA" id="ARBA00009695"/>
    </source>
</evidence>
<evidence type="ECO:0000313" key="9">
    <source>
        <dbReference type="EMBL" id="MFD1047618.1"/>
    </source>
</evidence>
<dbReference type="InterPro" id="IPR003783">
    <property type="entry name" value="Regulatory_RecX"/>
</dbReference>
<reference evidence="10" key="1">
    <citation type="journal article" date="2019" name="Int. J. Syst. Evol. Microbiol.">
        <title>The Global Catalogue of Microorganisms (GCM) 10K type strain sequencing project: providing services to taxonomists for standard genome sequencing and annotation.</title>
        <authorList>
            <consortium name="The Broad Institute Genomics Platform"/>
            <consortium name="The Broad Institute Genome Sequencing Center for Infectious Disease"/>
            <person name="Wu L."/>
            <person name="Ma J."/>
        </authorList>
    </citation>
    <scope>NUCLEOTIDE SEQUENCE [LARGE SCALE GENOMIC DNA]</scope>
    <source>
        <strain evidence="10">JCM 31486</strain>
    </source>
</reference>
<comment type="subcellular location">
    <subcellularLocation>
        <location evidence="1 5">Cytoplasm</location>
    </subcellularLocation>
</comment>
<organism evidence="9 10">
    <name type="scientific">Kibdelosporangium lantanae</name>
    <dbReference type="NCBI Taxonomy" id="1497396"/>
    <lineage>
        <taxon>Bacteria</taxon>
        <taxon>Bacillati</taxon>
        <taxon>Actinomycetota</taxon>
        <taxon>Actinomycetes</taxon>
        <taxon>Pseudonocardiales</taxon>
        <taxon>Pseudonocardiaceae</taxon>
        <taxon>Kibdelosporangium</taxon>
    </lineage>
</organism>
<dbReference type="InterPro" id="IPR053925">
    <property type="entry name" value="RecX_HTH_3rd"/>
</dbReference>
<comment type="caution">
    <text evidence="9">The sequence shown here is derived from an EMBL/GenBank/DDBJ whole genome shotgun (WGS) entry which is preliminary data.</text>
</comment>
<dbReference type="Pfam" id="PF21982">
    <property type="entry name" value="RecX_HTH1"/>
    <property type="match status" value="1"/>
</dbReference>
<dbReference type="InterPro" id="IPR053924">
    <property type="entry name" value="RecX_HTH_2nd"/>
</dbReference>
<evidence type="ECO:0000259" key="6">
    <source>
        <dbReference type="Pfam" id="PF02631"/>
    </source>
</evidence>
<dbReference type="InterPro" id="IPR036388">
    <property type="entry name" value="WH-like_DNA-bd_sf"/>
</dbReference>
<comment type="function">
    <text evidence="5">Modulates RecA activity.</text>
</comment>
<proteinExistence type="inferred from homology"/>